<sequence>MAQVNLNNDPSQIITGNDNIAIVKIIATVRGGRALNVTGFAPDVIGGGHPIIKETSSGDYKPMPVVTSGGVTSIGGITGGTGYTNNGTYTNVSLTGGSGTGAKGTVVVAGNSVTGVTITTAGTGYRAGDILSAAASTIGTNGSGFQFALTAVDNTATVYASLPAGHIYQGSLIASIETKKAFAAIMTIGVINPVACPYDFATIASEFKTAVPLIDQRAD</sequence>
<dbReference type="EMBL" id="CP139558">
    <property type="protein sequence ID" value="WPU91800.1"/>
    <property type="molecule type" value="Genomic_DNA"/>
</dbReference>
<evidence type="ECO:0000313" key="1">
    <source>
        <dbReference type="EMBL" id="WPU91800.1"/>
    </source>
</evidence>
<name>A0ABZ0TF51_9SPHI</name>
<organism evidence="1 2">
    <name type="scientific">Mucilaginibacter sabulilitoris</name>
    <dbReference type="NCBI Taxonomy" id="1173583"/>
    <lineage>
        <taxon>Bacteria</taxon>
        <taxon>Pseudomonadati</taxon>
        <taxon>Bacteroidota</taxon>
        <taxon>Sphingobacteriia</taxon>
        <taxon>Sphingobacteriales</taxon>
        <taxon>Sphingobacteriaceae</taxon>
        <taxon>Mucilaginibacter</taxon>
    </lineage>
</organism>
<accession>A0ABZ0TF51</accession>
<keyword evidence="2" id="KW-1185">Reference proteome</keyword>
<reference evidence="1 2" key="1">
    <citation type="submission" date="2023-11" db="EMBL/GenBank/DDBJ databases">
        <title>Analysis of the Genomes of Mucilaginibacter gossypii cycad 4 and M. sabulilitoris SNA2: microbes with the potential for plant growth promotion.</title>
        <authorList>
            <person name="Hirsch A.M."/>
            <person name="Humm E."/>
            <person name="Rubbi M."/>
            <person name="Del Vecchio G."/>
            <person name="Ha S.M."/>
            <person name="Pellegrini M."/>
            <person name="Gunsalus R.P."/>
        </authorList>
    </citation>
    <scope>NUCLEOTIDE SEQUENCE [LARGE SCALE GENOMIC DNA]</scope>
    <source>
        <strain evidence="1 2">SNA2</strain>
    </source>
</reference>
<protein>
    <submittedName>
        <fullName evidence="1">Uncharacterized protein</fullName>
    </submittedName>
</protein>
<evidence type="ECO:0000313" key="2">
    <source>
        <dbReference type="Proteomes" id="UP001324380"/>
    </source>
</evidence>
<dbReference type="RefSeq" id="WP_321560966.1">
    <property type="nucleotide sequence ID" value="NZ_CP139558.1"/>
</dbReference>
<dbReference type="Proteomes" id="UP001324380">
    <property type="component" value="Chromosome"/>
</dbReference>
<proteinExistence type="predicted"/>
<gene>
    <name evidence="1" type="ORF">SNE25_21005</name>
</gene>